<reference evidence="1" key="1">
    <citation type="journal article" date="2020" name="Stud. Mycol.">
        <title>101 Dothideomycetes genomes: a test case for predicting lifestyles and emergence of pathogens.</title>
        <authorList>
            <person name="Haridas S."/>
            <person name="Albert R."/>
            <person name="Binder M."/>
            <person name="Bloem J."/>
            <person name="Labutti K."/>
            <person name="Salamov A."/>
            <person name="Andreopoulos B."/>
            <person name="Baker S."/>
            <person name="Barry K."/>
            <person name="Bills G."/>
            <person name="Bluhm B."/>
            <person name="Cannon C."/>
            <person name="Castanera R."/>
            <person name="Culley D."/>
            <person name="Daum C."/>
            <person name="Ezra D."/>
            <person name="Gonzalez J."/>
            <person name="Henrissat B."/>
            <person name="Kuo A."/>
            <person name="Liang C."/>
            <person name="Lipzen A."/>
            <person name="Lutzoni F."/>
            <person name="Magnuson J."/>
            <person name="Mondo S."/>
            <person name="Nolan M."/>
            <person name="Ohm R."/>
            <person name="Pangilinan J."/>
            <person name="Park H.-J."/>
            <person name="Ramirez L."/>
            <person name="Alfaro M."/>
            <person name="Sun H."/>
            <person name="Tritt A."/>
            <person name="Yoshinaga Y."/>
            <person name="Zwiers L.-H."/>
            <person name="Turgeon B."/>
            <person name="Goodwin S."/>
            <person name="Spatafora J."/>
            <person name="Crous P."/>
            <person name="Grigoriev I."/>
        </authorList>
    </citation>
    <scope>NUCLEOTIDE SEQUENCE</scope>
    <source>
        <strain evidence="1">CBS 175.79</strain>
    </source>
</reference>
<dbReference type="PANTHER" id="PTHR38790:SF4">
    <property type="entry name" value="2EXR DOMAIN-CONTAINING PROTEIN"/>
    <property type="match status" value="1"/>
</dbReference>
<dbReference type="Proteomes" id="UP000799778">
    <property type="component" value="Unassembled WGS sequence"/>
</dbReference>
<evidence type="ECO:0000313" key="1">
    <source>
        <dbReference type="EMBL" id="KAF2019868.1"/>
    </source>
</evidence>
<name>A0A6A5Y352_9PLEO</name>
<dbReference type="GeneID" id="54284626"/>
<evidence type="ECO:0000313" key="2">
    <source>
        <dbReference type="Proteomes" id="UP000799778"/>
    </source>
</evidence>
<protein>
    <recommendedName>
        <fullName evidence="3">F-box domain-containing protein</fullName>
    </recommendedName>
</protein>
<organism evidence="1 2">
    <name type="scientific">Aaosphaeria arxii CBS 175.79</name>
    <dbReference type="NCBI Taxonomy" id="1450172"/>
    <lineage>
        <taxon>Eukaryota</taxon>
        <taxon>Fungi</taxon>
        <taxon>Dikarya</taxon>
        <taxon>Ascomycota</taxon>
        <taxon>Pezizomycotina</taxon>
        <taxon>Dothideomycetes</taxon>
        <taxon>Pleosporomycetidae</taxon>
        <taxon>Pleosporales</taxon>
        <taxon>Pleosporales incertae sedis</taxon>
        <taxon>Aaosphaeria</taxon>
    </lineage>
</organism>
<keyword evidence="2" id="KW-1185">Reference proteome</keyword>
<sequence>MGKLKSVAARDRRLMRRAARRRLAQITQSQCLSQRECPLFTKLPNELRNMIYEYVLAQHDDPSRPIPWTRHRWRFAHEHRTFADISLLATCRRIYMEAHPISIRGATYHIALNSIGGSSYGWDHPLFHISSQLGKHLYHLHAFLTDMEDPLAMEKLLLPHAHWRRITWSGIHYGNPLTYLDAARKQIIALRLPSSCEEVNLEVPTIHYLLAPTEDAPFVHAQQYQLMDTYLTRTDGKTLSVDRSSLRLYNCQQSRLNGHLYNLVLRVTWRTASHQREYLHCDRLDCLRASLSNDEFQHEVSTFVASFDRKLSQ</sequence>
<dbReference type="OrthoDB" id="288942at2759"/>
<accession>A0A6A5Y352</accession>
<dbReference type="RefSeq" id="XP_033388207.1">
    <property type="nucleotide sequence ID" value="XM_033527229.1"/>
</dbReference>
<dbReference type="EMBL" id="ML978067">
    <property type="protein sequence ID" value="KAF2019868.1"/>
    <property type="molecule type" value="Genomic_DNA"/>
</dbReference>
<dbReference type="AlphaFoldDB" id="A0A6A5Y352"/>
<evidence type="ECO:0008006" key="3">
    <source>
        <dbReference type="Google" id="ProtNLM"/>
    </source>
</evidence>
<proteinExistence type="predicted"/>
<dbReference type="PANTHER" id="PTHR38790">
    <property type="entry name" value="2EXR DOMAIN-CONTAINING PROTEIN-RELATED"/>
    <property type="match status" value="1"/>
</dbReference>
<gene>
    <name evidence="1" type="ORF">BU24DRAFT_419473</name>
</gene>